<dbReference type="EMBL" id="JAEACU010000007">
    <property type="protein sequence ID" value="KAH7521666.1"/>
    <property type="molecule type" value="Genomic_DNA"/>
</dbReference>
<sequence>MFHFSQKKEMDKLGYMAFKTGMSKAYDKWNGTFLELLMVRMGFNSYWVQLVQTNTWVFHPIEDLSTATCHFGGVNVMGTTGCTGQAEKSWLDQRQKAGIFCLYFLKESSSWTGYVHEACQMESAQWFIKNKWALSLKRLTQQGSTPYEMGGAFLCWIAGHYVILKGNNPLTIEDQSVYHALLTAQGMGFINTIMEIDYAILHKAMKSNSSKCASHMKTMI</sequence>
<accession>A0A978V2T3</accession>
<proteinExistence type="predicted"/>
<evidence type="ECO:0000313" key="2">
    <source>
        <dbReference type="Proteomes" id="UP000813462"/>
    </source>
</evidence>
<name>A0A978V2T3_ZIZJJ</name>
<evidence type="ECO:0000313" key="1">
    <source>
        <dbReference type="EMBL" id="KAH7521666.1"/>
    </source>
</evidence>
<comment type="caution">
    <text evidence="1">The sequence shown here is derived from an EMBL/GenBank/DDBJ whole genome shotgun (WGS) entry which is preliminary data.</text>
</comment>
<protein>
    <submittedName>
        <fullName evidence="1">Uncharacterized protein</fullName>
    </submittedName>
</protein>
<dbReference type="AlphaFoldDB" id="A0A978V2T3"/>
<organism evidence="1 2">
    <name type="scientific">Ziziphus jujuba var. spinosa</name>
    <dbReference type="NCBI Taxonomy" id="714518"/>
    <lineage>
        <taxon>Eukaryota</taxon>
        <taxon>Viridiplantae</taxon>
        <taxon>Streptophyta</taxon>
        <taxon>Embryophyta</taxon>
        <taxon>Tracheophyta</taxon>
        <taxon>Spermatophyta</taxon>
        <taxon>Magnoliopsida</taxon>
        <taxon>eudicotyledons</taxon>
        <taxon>Gunneridae</taxon>
        <taxon>Pentapetalae</taxon>
        <taxon>rosids</taxon>
        <taxon>fabids</taxon>
        <taxon>Rosales</taxon>
        <taxon>Rhamnaceae</taxon>
        <taxon>Paliureae</taxon>
        <taxon>Ziziphus</taxon>
    </lineage>
</organism>
<dbReference type="Proteomes" id="UP000813462">
    <property type="component" value="Unassembled WGS sequence"/>
</dbReference>
<reference evidence="1" key="1">
    <citation type="journal article" date="2021" name="Front. Plant Sci.">
        <title>Chromosome-Scale Genome Assembly for Chinese Sour Jujube and Insights Into Its Genome Evolution and Domestication Signature.</title>
        <authorList>
            <person name="Shen L.-Y."/>
            <person name="Luo H."/>
            <person name="Wang X.-L."/>
            <person name="Wang X.-M."/>
            <person name="Qiu X.-J."/>
            <person name="Liu H."/>
            <person name="Zhou S.-S."/>
            <person name="Jia K.-H."/>
            <person name="Nie S."/>
            <person name="Bao Y.-T."/>
            <person name="Zhang R.-G."/>
            <person name="Yun Q.-Z."/>
            <person name="Chai Y.-H."/>
            <person name="Lu J.-Y."/>
            <person name="Li Y."/>
            <person name="Zhao S.-W."/>
            <person name="Mao J.-F."/>
            <person name="Jia S.-G."/>
            <person name="Mao Y.-M."/>
        </authorList>
    </citation>
    <scope>NUCLEOTIDE SEQUENCE</scope>
    <source>
        <strain evidence="1">AT0</strain>
        <tissue evidence="1">Leaf</tissue>
    </source>
</reference>
<gene>
    <name evidence="1" type="ORF">FEM48_Zijuj07G0057200</name>
</gene>